<protein>
    <submittedName>
        <fullName evidence="1">Uncharacterized protein</fullName>
    </submittedName>
</protein>
<organism evidence="1">
    <name type="scientific">marine sediment metagenome</name>
    <dbReference type="NCBI Taxonomy" id="412755"/>
    <lineage>
        <taxon>unclassified sequences</taxon>
        <taxon>metagenomes</taxon>
        <taxon>ecological metagenomes</taxon>
    </lineage>
</organism>
<name>A0A0F9G6I9_9ZZZZ</name>
<proteinExistence type="predicted"/>
<accession>A0A0F9G6I9</accession>
<sequence>MSQRGIEEFSKEIKENKNNLIINLDPTNYLNFFLKRLNEHENLSDLREKGELLYLDKLIIEEYRNRFEEQDKITPKKISEIIEFEKDLINLCISKVIEKRAELINYDVDKLNYNLGMVYALSDASNIKKRDILYAATNEKFVHGTSTAFGFLREAETKTIKKKKSNHIFGTTTQDLNLEDKSSFDLILFIIEEKLVKEIVFIQMSSGPNCKNFTHAIQINNVKNWFKNTCEGSLIKLREFVRKKELKEFDSLMNKLKDHLVTEEKIKVIVGQAYGDEGMTASMMKSAKVDVIRGDDLWKLITGIDGINPFKAEKVAGTIVLNIFKEEEPEETQKMSFWDMINHKMSLMEEELELKDFSID</sequence>
<gene>
    <name evidence="1" type="ORF">LCGC14_1864870</name>
</gene>
<dbReference type="EMBL" id="LAZR01018928">
    <property type="protein sequence ID" value="KKL94419.1"/>
    <property type="molecule type" value="Genomic_DNA"/>
</dbReference>
<reference evidence="1" key="1">
    <citation type="journal article" date="2015" name="Nature">
        <title>Complex archaea that bridge the gap between prokaryotes and eukaryotes.</title>
        <authorList>
            <person name="Spang A."/>
            <person name="Saw J.H."/>
            <person name="Jorgensen S.L."/>
            <person name="Zaremba-Niedzwiedzka K."/>
            <person name="Martijn J."/>
            <person name="Lind A.E."/>
            <person name="van Eijk R."/>
            <person name="Schleper C."/>
            <person name="Guy L."/>
            <person name="Ettema T.J."/>
        </authorList>
    </citation>
    <scope>NUCLEOTIDE SEQUENCE</scope>
</reference>
<dbReference type="AlphaFoldDB" id="A0A0F9G6I9"/>
<evidence type="ECO:0000313" key="1">
    <source>
        <dbReference type="EMBL" id="KKL94419.1"/>
    </source>
</evidence>
<comment type="caution">
    <text evidence="1">The sequence shown here is derived from an EMBL/GenBank/DDBJ whole genome shotgun (WGS) entry which is preliminary data.</text>
</comment>